<protein>
    <submittedName>
        <fullName evidence="2">Uncharacterized protein</fullName>
    </submittedName>
</protein>
<gene>
    <name evidence="2" type="ORF">TNIN_19201</name>
</gene>
<proteinExistence type="predicted"/>
<accession>A0A8X6WS95</accession>
<evidence type="ECO:0000313" key="2">
    <source>
        <dbReference type="EMBL" id="GFY40507.1"/>
    </source>
</evidence>
<comment type="caution">
    <text evidence="2">The sequence shown here is derived from an EMBL/GenBank/DDBJ whole genome shotgun (WGS) entry which is preliminary data.</text>
</comment>
<keyword evidence="3" id="KW-1185">Reference proteome</keyword>
<feature type="region of interest" description="Disordered" evidence="1">
    <location>
        <begin position="1"/>
        <end position="51"/>
    </location>
</feature>
<organism evidence="2 3">
    <name type="scientific">Trichonephila inaurata madagascariensis</name>
    <dbReference type="NCBI Taxonomy" id="2747483"/>
    <lineage>
        <taxon>Eukaryota</taxon>
        <taxon>Metazoa</taxon>
        <taxon>Ecdysozoa</taxon>
        <taxon>Arthropoda</taxon>
        <taxon>Chelicerata</taxon>
        <taxon>Arachnida</taxon>
        <taxon>Araneae</taxon>
        <taxon>Araneomorphae</taxon>
        <taxon>Entelegynae</taxon>
        <taxon>Araneoidea</taxon>
        <taxon>Nephilidae</taxon>
        <taxon>Trichonephila</taxon>
        <taxon>Trichonephila inaurata</taxon>
    </lineage>
</organism>
<dbReference type="OrthoDB" id="8346201at2759"/>
<sequence>CLPERLKDSQVPSKEKGTEEISKQVGELKQYFRQPEKTESEKKRLESKCGI</sequence>
<name>A0A8X6WS95_9ARAC</name>
<feature type="compositionally biased region" description="Basic and acidic residues" evidence="1">
    <location>
        <begin position="1"/>
        <end position="22"/>
    </location>
</feature>
<evidence type="ECO:0000256" key="1">
    <source>
        <dbReference type="SAM" id="MobiDB-lite"/>
    </source>
</evidence>
<feature type="non-terminal residue" evidence="2">
    <location>
        <position position="1"/>
    </location>
</feature>
<dbReference type="Proteomes" id="UP000886998">
    <property type="component" value="Unassembled WGS sequence"/>
</dbReference>
<dbReference type="EMBL" id="BMAV01001940">
    <property type="protein sequence ID" value="GFY40507.1"/>
    <property type="molecule type" value="Genomic_DNA"/>
</dbReference>
<evidence type="ECO:0000313" key="3">
    <source>
        <dbReference type="Proteomes" id="UP000886998"/>
    </source>
</evidence>
<reference evidence="2" key="1">
    <citation type="submission" date="2020-08" db="EMBL/GenBank/DDBJ databases">
        <title>Multicomponent nature underlies the extraordinary mechanical properties of spider dragline silk.</title>
        <authorList>
            <person name="Kono N."/>
            <person name="Nakamura H."/>
            <person name="Mori M."/>
            <person name="Yoshida Y."/>
            <person name="Ohtoshi R."/>
            <person name="Malay A.D."/>
            <person name="Moran D.A.P."/>
            <person name="Tomita M."/>
            <person name="Numata K."/>
            <person name="Arakawa K."/>
        </authorList>
    </citation>
    <scope>NUCLEOTIDE SEQUENCE</scope>
</reference>
<dbReference type="AlphaFoldDB" id="A0A8X6WS95"/>
<feature type="compositionally biased region" description="Basic and acidic residues" evidence="1">
    <location>
        <begin position="34"/>
        <end position="51"/>
    </location>
</feature>